<keyword evidence="1" id="KW-1133">Transmembrane helix</keyword>
<protein>
    <recommendedName>
        <fullName evidence="3">EGF-like domain-containing protein</fullName>
    </recommendedName>
</protein>
<dbReference type="OrthoDB" id="9989713at2759"/>
<evidence type="ECO:0000256" key="1">
    <source>
        <dbReference type="SAM" id="Phobius"/>
    </source>
</evidence>
<keyword evidence="1" id="KW-0472">Membrane</keyword>
<keyword evidence="5" id="KW-1185">Reference proteome</keyword>
<dbReference type="Gene3D" id="3.80.10.10">
    <property type="entry name" value="Ribonuclease Inhibitor"/>
    <property type="match status" value="1"/>
</dbReference>
<sequence length="238" mass="26464">MPAGISIFTLSALCLFYVLFIFSSVHVHSQHIDSHVRIQELCHMCGGAVQTGGAVWNLCLTAGRIEGRCCFRNNSSEEHNIFGLDLSNCSLRRIEDLHEASAAVIIDLSSNPVSNLSDFIFQGFNRLTHLILPIKLECPGGNTSWDRVMIKRDTRICEGQRNACNETGQMSWDCPENSFCKPYGPGFFECSCAHTFHGYKCLREGQFPMLKVMAILGGSTVVLSALLWVTQRRKAKGI</sequence>
<gene>
    <name evidence="4" type="primary">ATRAID</name>
</gene>
<name>A0A3B4EL24_PYGNA</name>
<reference evidence="4 5" key="1">
    <citation type="submission" date="2020-10" db="EMBL/GenBank/DDBJ databases">
        <title>Pygocentrus nattereri (red-bellied piranha) genome, fPygNat1, primary haplotype.</title>
        <authorList>
            <person name="Myers G."/>
            <person name="Meyer A."/>
            <person name="Karagic N."/>
            <person name="Pippel M."/>
            <person name="Winkler S."/>
            <person name="Tracey A."/>
            <person name="Wood J."/>
            <person name="Formenti G."/>
            <person name="Howe K."/>
            <person name="Fedrigo O."/>
            <person name="Jarvis E.D."/>
        </authorList>
    </citation>
    <scope>NUCLEOTIDE SEQUENCE [LARGE SCALE GENOMIC DNA]</scope>
</reference>
<dbReference type="SUPFAM" id="SSF52058">
    <property type="entry name" value="L domain-like"/>
    <property type="match status" value="1"/>
</dbReference>
<keyword evidence="2" id="KW-0732">Signal</keyword>
<evidence type="ECO:0000313" key="4">
    <source>
        <dbReference type="Ensembl" id="ENSPNAP00000036478.1"/>
    </source>
</evidence>
<dbReference type="OMA" id="KMAPHGP"/>
<dbReference type="STRING" id="42514.ENSPNAP00000036478"/>
<evidence type="ECO:0000259" key="3">
    <source>
        <dbReference type="PROSITE" id="PS00022"/>
    </source>
</evidence>
<dbReference type="GeneTree" id="ENSGT00390000017252"/>
<dbReference type="InterPro" id="IPR032675">
    <property type="entry name" value="LRR_dom_sf"/>
</dbReference>
<dbReference type="PROSITE" id="PS00022">
    <property type="entry name" value="EGF_1"/>
    <property type="match status" value="1"/>
</dbReference>
<dbReference type="PANTHER" id="PTHR15926">
    <property type="entry name" value="ALL-TRANS RETINOIC ACID-INDUCED DIFFERENTIATION FACTOR"/>
    <property type="match status" value="1"/>
</dbReference>
<dbReference type="InterPro" id="IPR000742">
    <property type="entry name" value="EGF"/>
</dbReference>
<feature type="domain" description="EGF-like" evidence="3">
    <location>
        <begin position="190"/>
        <end position="201"/>
    </location>
</feature>
<feature type="transmembrane region" description="Helical" evidence="1">
    <location>
        <begin position="209"/>
        <end position="229"/>
    </location>
</feature>
<dbReference type="GeneID" id="108435002"/>
<reference evidence="4" key="3">
    <citation type="submission" date="2025-09" db="UniProtKB">
        <authorList>
            <consortium name="Ensembl"/>
        </authorList>
    </citation>
    <scope>IDENTIFICATION</scope>
</reference>
<accession>A0A3B4EL24</accession>
<keyword evidence="1" id="KW-0812">Transmembrane</keyword>
<feature type="chain" id="PRO_5017284618" description="EGF-like domain-containing protein" evidence="2">
    <location>
        <begin position="30"/>
        <end position="238"/>
    </location>
</feature>
<dbReference type="RefSeq" id="XP_017565988.1">
    <property type="nucleotide sequence ID" value="XM_017710499.2"/>
</dbReference>
<reference evidence="4" key="2">
    <citation type="submission" date="2025-08" db="UniProtKB">
        <authorList>
            <consortium name="Ensembl"/>
        </authorList>
    </citation>
    <scope>IDENTIFICATION</scope>
</reference>
<dbReference type="AlphaFoldDB" id="A0A3B4EL24"/>
<dbReference type="Proteomes" id="UP001501920">
    <property type="component" value="Chromosome 4"/>
</dbReference>
<organism evidence="4 5">
    <name type="scientific">Pygocentrus nattereri</name>
    <name type="common">Red-bellied piranha</name>
    <dbReference type="NCBI Taxonomy" id="42514"/>
    <lineage>
        <taxon>Eukaryota</taxon>
        <taxon>Metazoa</taxon>
        <taxon>Chordata</taxon>
        <taxon>Craniata</taxon>
        <taxon>Vertebrata</taxon>
        <taxon>Euteleostomi</taxon>
        <taxon>Actinopterygii</taxon>
        <taxon>Neopterygii</taxon>
        <taxon>Teleostei</taxon>
        <taxon>Ostariophysi</taxon>
        <taxon>Characiformes</taxon>
        <taxon>Characoidei</taxon>
        <taxon>Pygocentrus</taxon>
    </lineage>
</organism>
<evidence type="ECO:0000313" key="5">
    <source>
        <dbReference type="Proteomes" id="UP001501920"/>
    </source>
</evidence>
<proteinExistence type="predicted"/>
<dbReference type="InterPro" id="IPR042350">
    <property type="entry name" value="ATRAID"/>
</dbReference>
<dbReference type="Ensembl" id="ENSPNAT00000031085.2">
    <property type="protein sequence ID" value="ENSPNAP00000036478.1"/>
    <property type="gene ID" value="ENSPNAG00000027326.2"/>
</dbReference>
<evidence type="ECO:0000256" key="2">
    <source>
        <dbReference type="SAM" id="SignalP"/>
    </source>
</evidence>
<dbReference type="GO" id="GO:0045669">
    <property type="term" value="P:positive regulation of osteoblast differentiation"/>
    <property type="evidence" value="ECO:0007669"/>
    <property type="project" value="TreeGrafter"/>
</dbReference>
<dbReference type="CTD" id="51374"/>
<dbReference type="PANTHER" id="PTHR15926:SF1">
    <property type="entry name" value="ALL-TRANS RETINOIC ACID-INDUCED DIFFERENTIATION FACTOR"/>
    <property type="match status" value="1"/>
</dbReference>
<feature type="signal peptide" evidence="2">
    <location>
        <begin position="1"/>
        <end position="29"/>
    </location>
</feature>